<evidence type="ECO:0000256" key="7">
    <source>
        <dbReference type="ARBA" id="ARBA00040235"/>
    </source>
</evidence>
<proteinExistence type="predicted"/>
<dbReference type="InterPro" id="IPR016137">
    <property type="entry name" value="RGS"/>
</dbReference>
<keyword evidence="6" id="KW-0449">Lipoprotein</keyword>
<dbReference type="Pfam" id="PF00615">
    <property type="entry name" value="RGS"/>
    <property type="match status" value="1"/>
</dbReference>
<feature type="domain" description="RGS" evidence="11">
    <location>
        <begin position="77"/>
        <end position="186"/>
    </location>
</feature>
<dbReference type="InterPro" id="IPR044926">
    <property type="entry name" value="RGS_subdomain_2"/>
</dbReference>
<dbReference type="EMBL" id="VZRG01007294">
    <property type="protein sequence ID" value="NWT63270.1"/>
    <property type="molecule type" value="Genomic_DNA"/>
</dbReference>
<feature type="chain" id="PRO_5029572836" description="Regulator of G-protein signaling 16" evidence="10">
    <location>
        <begin position="20"/>
        <end position="200"/>
    </location>
</feature>
<feature type="region of interest" description="Disordered" evidence="9">
    <location>
        <begin position="181"/>
        <end position="200"/>
    </location>
</feature>
<dbReference type="AlphaFoldDB" id="A0A7K5Q954"/>
<dbReference type="Proteomes" id="UP000532437">
    <property type="component" value="Unassembled WGS sequence"/>
</dbReference>
<evidence type="ECO:0000256" key="6">
    <source>
        <dbReference type="ARBA" id="ARBA00023288"/>
    </source>
</evidence>
<evidence type="ECO:0000256" key="10">
    <source>
        <dbReference type="SAM" id="SignalP"/>
    </source>
</evidence>
<feature type="signal peptide" evidence="10">
    <location>
        <begin position="1"/>
        <end position="19"/>
    </location>
</feature>
<dbReference type="FunFam" id="1.10.167.10:FF:000001">
    <property type="entry name" value="Putative regulator of g-protein signaling 12"/>
    <property type="match status" value="1"/>
</dbReference>
<dbReference type="GO" id="GO:0016020">
    <property type="term" value="C:membrane"/>
    <property type="evidence" value="ECO:0007669"/>
    <property type="project" value="UniProtKB-SubCell"/>
</dbReference>
<protein>
    <recommendedName>
        <fullName evidence="7">Regulator of G-protein signaling 16</fullName>
    </recommendedName>
</protein>
<accession>A0A7K5Q954</accession>
<evidence type="ECO:0000313" key="13">
    <source>
        <dbReference type="Proteomes" id="UP000532437"/>
    </source>
</evidence>
<comment type="caution">
    <text evidence="12">The sequence shown here is derived from an EMBL/GenBank/DDBJ whole genome shotgun (WGS) entry which is preliminary data.</text>
</comment>
<dbReference type="PANTHER" id="PTHR10845:SF187">
    <property type="entry name" value="REGULATOR OF G-PROTEIN SIGNALING 16"/>
    <property type="match status" value="1"/>
</dbReference>
<dbReference type="PRINTS" id="PR01301">
    <property type="entry name" value="RGSPROTEIN"/>
</dbReference>
<comment type="subcellular location">
    <subcellularLocation>
        <location evidence="1">Membrane</location>
        <topology evidence="1">Lipid-anchor</topology>
    </subcellularLocation>
</comment>
<dbReference type="InterPro" id="IPR024066">
    <property type="entry name" value="RGS_subdom1/3"/>
</dbReference>
<name>A0A7K5Q954_9CORV</name>
<organism evidence="12 13">
    <name type="scientific">Erythrocercus mccallii</name>
    <dbReference type="NCBI Taxonomy" id="107208"/>
    <lineage>
        <taxon>Eukaryota</taxon>
        <taxon>Metazoa</taxon>
        <taxon>Chordata</taxon>
        <taxon>Craniata</taxon>
        <taxon>Vertebrata</taxon>
        <taxon>Euteleostomi</taxon>
        <taxon>Archelosauria</taxon>
        <taxon>Archosauria</taxon>
        <taxon>Dinosauria</taxon>
        <taxon>Saurischia</taxon>
        <taxon>Theropoda</taxon>
        <taxon>Coelurosauria</taxon>
        <taxon>Aves</taxon>
        <taxon>Neognathae</taxon>
        <taxon>Neoaves</taxon>
        <taxon>Telluraves</taxon>
        <taxon>Australaves</taxon>
        <taxon>Passeriformes</taxon>
        <taxon>Corvoidea</taxon>
        <taxon>Dicruridae</taxon>
        <taxon>Erythrocercus</taxon>
    </lineage>
</organism>
<dbReference type="Gene3D" id="1.10.167.10">
    <property type="entry name" value="Regulator of G-protein Signalling 4, domain 2"/>
    <property type="match status" value="1"/>
</dbReference>
<evidence type="ECO:0000313" key="12">
    <source>
        <dbReference type="EMBL" id="NWT63270.1"/>
    </source>
</evidence>
<keyword evidence="5" id="KW-0564">Palmitate</keyword>
<gene>
    <name evidence="12" type="primary">Rgs16</name>
    <name evidence="12" type="ORF">ERYMCC_R11516</name>
</gene>
<evidence type="ECO:0000259" key="11">
    <source>
        <dbReference type="PROSITE" id="PS50132"/>
    </source>
</evidence>
<dbReference type="PROSITE" id="PS50132">
    <property type="entry name" value="RGS"/>
    <property type="match status" value="1"/>
</dbReference>
<evidence type="ECO:0000256" key="9">
    <source>
        <dbReference type="SAM" id="MobiDB-lite"/>
    </source>
</evidence>
<feature type="non-terminal residue" evidence="12">
    <location>
        <position position="1"/>
    </location>
</feature>
<evidence type="ECO:0000256" key="3">
    <source>
        <dbReference type="ARBA" id="ARBA00022553"/>
    </source>
</evidence>
<dbReference type="PANTHER" id="PTHR10845">
    <property type="entry name" value="REGULATOR OF G PROTEIN SIGNALING"/>
    <property type="match status" value="1"/>
</dbReference>
<reference evidence="12 13" key="1">
    <citation type="submission" date="2019-09" db="EMBL/GenBank/DDBJ databases">
        <title>Bird 10,000 Genomes (B10K) Project - Family phase.</title>
        <authorList>
            <person name="Zhang G."/>
        </authorList>
    </citation>
    <scope>NUCLEOTIDE SEQUENCE [LARGE SCALE GENOMIC DNA]</scope>
    <source>
        <strain evidence="12">B10K-DU-002-60</strain>
        <tissue evidence="12">Muscle</tissue>
    </source>
</reference>
<comment type="function">
    <text evidence="8">Regulates G protein-coupled receptor signaling cascades. Inhibits signal transduction by increasing the GTPase activity of G protein alpha subunits, thereby driving them into their inactive GDP-bound form. Plays an important role in the phototransduction cascade by regulating the lifetime and effective concentration of activated transducin alpha. May regulate extra and intracellular mitogenic signals.</text>
</comment>
<dbReference type="SUPFAM" id="SSF48097">
    <property type="entry name" value="Regulator of G-protein signaling, RGS"/>
    <property type="match status" value="1"/>
</dbReference>
<keyword evidence="13" id="KW-1185">Reference proteome</keyword>
<keyword evidence="4" id="KW-0472">Membrane</keyword>
<evidence type="ECO:0000256" key="4">
    <source>
        <dbReference type="ARBA" id="ARBA00023136"/>
    </source>
</evidence>
<sequence length="200" mass="21889">MSCWMPACPALSMCRGLAALPIACLESISEGGICPEGKEICRCHGLSSQSDAAARQAVSAAGPLPPFCPINCSSVPSPGGVNAFHTFLKTEFSEENLDFWLACEDFKKTRSKTKLASKANRIFEEFVQSEAPREVNIDHETREITRRNLSGATSACFNEAQAKTRTLMEKDSYPRFLKSASYQDMSRQAASRGSSKRPHT</sequence>
<dbReference type="GO" id="GO:0005096">
    <property type="term" value="F:GTPase activator activity"/>
    <property type="evidence" value="ECO:0007669"/>
    <property type="project" value="UniProtKB-KW"/>
</dbReference>
<feature type="compositionally biased region" description="Polar residues" evidence="9">
    <location>
        <begin position="181"/>
        <end position="193"/>
    </location>
</feature>
<evidence type="ECO:0000256" key="5">
    <source>
        <dbReference type="ARBA" id="ARBA00023139"/>
    </source>
</evidence>
<evidence type="ECO:0000256" key="8">
    <source>
        <dbReference type="ARBA" id="ARBA00046195"/>
    </source>
</evidence>
<keyword evidence="10" id="KW-0732">Signal</keyword>
<feature type="non-terminal residue" evidence="12">
    <location>
        <position position="200"/>
    </location>
</feature>
<keyword evidence="3" id="KW-0597">Phosphoprotein</keyword>
<evidence type="ECO:0000256" key="2">
    <source>
        <dbReference type="ARBA" id="ARBA00022468"/>
    </source>
</evidence>
<keyword evidence="2" id="KW-0343">GTPase activation</keyword>
<dbReference type="InterPro" id="IPR036305">
    <property type="entry name" value="RGS_sf"/>
</dbReference>
<evidence type="ECO:0000256" key="1">
    <source>
        <dbReference type="ARBA" id="ARBA00004635"/>
    </source>
</evidence>
<dbReference type="Gene3D" id="1.10.196.10">
    <property type="match status" value="1"/>
</dbReference>
<dbReference type="SMART" id="SM00315">
    <property type="entry name" value="RGS"/>
    <property type="match status" value="1"/>
</dbReference>